<dbReference type="Pfam" id="PF25323">
    <property type="entry name" value="6TM_PilS"/>
    <property type="match status" value="1"/>
</dbReference>
<dbReference type="Pfam" id="PF00512">
    <property type="entry name" value="HisKA"/>
    <property type="match status" value="1"/>
</dbReference>
<dbReference type="InterPro" id="IPR004358">
    <property type="entry name" value="Sig_transdc_His_kin-like_C"/>
</dbReference>
<dbReference type="GO" id="GO:0000155">
    <property type="term" value="F:phosphorelay sensor kinase activity"/>
    <property type="evidence" value="ECO:0007669"/>
    <property type="project" value="InterPro"/>
</dbReference>
<feature type="transmembrane region" description="Helical" evidence="7">
    <location>
        <begin position="79"/>
        <end position="96"/>
    </location>
</feature>
<dbReference type="SMART" id="SM00388">
    <property type="entry name" value="HisKA"/>
    <property type="match status" value="1"/>
</dbReference>
<evidence type="ECO:0000313" key="9">
    <source>
        <dbReference type="EMBL" id="KKN68803.1"/>
    </source>
</evidence>
<dbReference type="SMART" id="SM00387">
    <property type="entry name" value="HATPase_c"/>
    <property type="match status" value="1"/>
</dbReference>
<feature type="transmembrane region" description="Helical" evidence="7">
    <location>
        <begin position="124"/>
        <end position="143"/>
    </location>
</feature>
<protein>
    <recommendedName>
        <fullName evidence="8">Histidine kinase domain-containing protein</fullName>
    </recommendedName>
</protein>
<keyword evidence="2" id="KW-0808">Transferase</keyword>
<dbReference type="GO" id="GO:0005524">
    <property type="term" value="F:ATP binding"/>
    <property type="evidence" value="ECO:0007669"/>
    <property type="project" value="UniProtKB-KW"/>
</dbReference>
<keyword evidence="4" id="KW-0418">Kinase</keyword>
<dbReference type="Pfam" id="PF02518">
    <property type="entry name" value="HATPase_c"/>
    <property type="match status" value="1"/>
</dbReference>
<dbReference type="PANTHER" id="PTHR43065">
    <property type="entry name" value="SENSOR HISTIDINE KINASE"/>
    <property type="match status" value="1"/>
</dbReference>
<evidence type="ECO:0000256" key="3">
    <source>
        <dbReference type="ARBA" id="ARBA00022741"/>
    </source>
</evidence>
<feature type="transmembrane region" description="Helical" evidence="7">
    <location>
        <begin position="163"/>
        <end position="184"/>
    </location>
</feature>
<gene>
    <name evidence="9" type="ORF">LCGC14_0447380</name>
</gene>
<proteinExistence type="predicted"/>
<dbReference type="InterPro" id="IPR036097">
    <property type="entry name" value="HisK_dim/P_sf"/>
</dbReference>
<dbReference type="Gene3D" id="3.30.565.10">
    <property type="entry name" value="Histidine kinase-like ATPase, C-terminal domain"/>
    <property type="match status" value="1"/>
</dbReference>
<dbReference type="PRINTS" id="PR00344">
    <property type="entry name" value="BCTRLSENSOR"/>
</dbReference>
<feature type="transmembrane region" description="Helical" evidence="7">
    <location>
        <begin position="102"/>
        <end position="119"/>
    </location>
</feature>
<reference evidence="9" key="1">
    <citation type="journal article" date="2015" name="Nature">
        <title>Complex archaea that bridge the gap between prokaryotes and eukaryotes.</title>
        <authorList>
            <person name="Spang A."/>
            <person name="Saw J.H."/>
            <person name="Jorgensen S.L."/>
            <person name="Zaremba-Niedzwiedzka K."/>
            <person name="Martijn J."/>
            <person name="Lind A.E."/>
            <person name="van Eijk R."/>
            <person name="Schleper C."/>
            <person name="Guy L."/>
            <person name="Ettema T.J."/>
        </authorList>
    </citation>
    <scope>NUCLEOTIDE SEQUENCE</scope>
</reference>
<keyword evidence="5" id="KW-0067">ATP-binding</keyword>
<dbReference type="CDD" id="cd00075">
    <property type="entry name" value="HATPase"/>
    <property type="match status" value="1"/>
</dbReference>
<feature type="transmembrane region" description="Helical" evidence="7">
    <location>
        <begin position="52"/>
        <end position="72"/>
    </location>
</feature>
<evidence type="ECO:0000259" key="8">
    <source>
        <dbReference type="PROSITE" id="PS50109"/>
    </source>
</evidence>
<dbReference type="PANTHER" id="PTHR43065:SF10">
    <property type="entry name" value="PEROXIDE STRESS-ACTIVATED HISTIDINE KINASE MAK3"/>
    <property type="match status" value="1"/>
</dbReference>
<keyword evidence="3" id="KW-0547">Nucleotide-binding</keyword>
<dbReference type="CDD" id="cd00082">
    <property type="entry name" value="HisKA"/>
    <property type="match status" value="1"/>
</dbReference>
<feature type="domain" description="Histidine kinase" evidence="8">
    <location>
        <begin position="217"/>
        <end position="426"/>
    </location>
</feature>
<keyword evidence="1" id="KW-0597">Phosphoprotein</keyword>
<dbReference type="InterPro" id="IPR036890">
    <property type="entry name" value="HATPase_C_sf"/>
</dbReference>
<dbReference type="InterPro" id="IPR003661">
    <property type="entry name" value="HisK_dim/P_dom"/>
</dbReference>
<dbReference type="SUPFAM" id="SSF47384">
    <property type="entry name" value="Homodimeric domain of signal transducing histidine kinase"/>
    <property type="match status" value="1"/>
</dbReference>
<comment type="caution">
    <text evidence="9">The sequence shown here is derived from an EMBL/GenBank/DDBJ whole genome shotgun (WGS) entry which is preliminary data.</text>
</comment>
<accession>A0A0F9VSV4</accession>
<evidence type="ECO:0000256" key="1">
    <source>
        <dbReference type="ARBA" id="ARBA00022553"/>
    </source>
</evidence>
<dbReference type="InterPro" id="IPR003594">
    <property type="entry name" value="HATPase_dom"/>
</dbReference>
<keyword evidence="7" id="KW-1133">Transmembrane helix</keyword>
<dbReference type="EMBL" id="LAZR01000439">
    <property type="protein sequence ID" value="KKN68803.1"/>
    <property type="molecule type" value="Genomic_DNA"/>
</dbReference>
<dbReference type="InterPro" id="IPR005467">
    <property type="entry name" value="His_kinase_dom"/>
</dbReference>
<dbReference type="Gene3D" id="1.10.287.130">
    <property type="match status" value="1"/>
</dbReference>
<keyword evidence="7" id="KW-0472">Membrane</keyword>
<evidence type="ECO:0000256" key="7">
    <source>
        <dbReference type="SAM" id="Phobius"/>
    </source>
</evidence>
<dbReference type="AlphaFoldDB" id="A0A0F9VSV4"/>
<evidence type="ECO:0000256" key="4">
    <source>
        <dbReference type="ARBA" id="ARBA00022777"/>
    </source>
</evidence>
<name>A0A0F9VSV4_9ZZZZ</name>
<keyword evidence="7" id="KW-0812">Transmembrane</keyword>
<evidence type="ECO:0000256" key="5">
    <source>
        <dbReference type="ARBA" id="ARBA00022840"/>
    </source>
</evidence>
<sequence>MQKRRETEEIDTKKKDILWLILLRLIIVTSLVVSAVIIQYSTSVFLPLNSFYYLILLFYVLSVIYFIFYIWGKYLIPQAYLQIFFDLLLITALVYISGGLQGSFYFLYILGIIAASIVLSKRAAYLTAALSAIFFGYLVVLMYRRIIPSFAPEEIPEISLGLVINNIFIAWSAFFLVAFLMNYLTGSLQKTRDELRLIQKELEIKNRLAVAGEVSAQLAHEIRNPLAAISGSVQVLKDELNLHEEQKDLMNIIVKESGRVSRSIEQFLNLASPVKQAFSSIDLSAILEETVVLLQSGGELNGNFRVEGNFKSVHVRYFGSGSQFKQLFWNIIKNSLRAMPDGGTLTVDFNQEKKDEIQLRMADTGKGMTEEEKERIFEPFYSGFEGGQGIGMAVVHRIVGDYKGEIKIDSELDKGTEIVITLPLRGPGNPRILKSVKKKKDG</sequence>
<organism evidence="9">
    <name type="scientific">marine sediment metagenome</name>
    <dbReference type="NCBI Taxonomy" id="412755"/>
    <lineage>
        <taxon>unclassified sequences</taxon>
        <taxon>metagenomes</taxon>
        <taxon>ecological metagenomes</taxon>
    </lineage>
</organism>
<keyword evidence="6" id="KW-0902">Two-component regulatory system</keyword>
<feature type="transmembrane region" description="Helical" evidence="7">
    <location>
        <begin position="21"/>
        <end position="40"/>
    </location>
</feature>
<evidence type="ECO:0000256" key="6">
    <source>
        <dbReference type="ARBA" id="ARBA00023012"/>
    </source>
</evidence>
<evidence type="ECO:0000256" key="2">
    <source>
        <dbReference type="ARBA" id="ARBA00022679"/>
    </source>
</evidence>
<dbReference type="PROSITE" id="PS50109">
    <property type="entry name" value="HIS_KIN"/>
    <property type="match status" value="1"/>
</dbReference>
<dbReference type="SUPFAM" id="SSF55874">
    <property type="entry name" value="ATPase domain of HSP90 chaperone/DNA topoisomerase II/histidine kinase"/>
    <property type="match status" value="1"/>
</dbReference>